<dbReference type="InterPro" id="IPR012341">
    <property type="entry name" value="6hp_glycosidase-like_sf"/>
</dbReference>
<evidence type="ECO:0000256" key="3">
    <source>
        <dbReference type="ARBA" id="ARBA00012601"/>
    </source>
</evidence>
<dbReference type="InterPro" id="IPR002037">
    <property type="entry name" value="Glyco_hydro_8"/>
</dbReference>
<evidence type="ECO:0000256" key="5">
    <source>
        <dbReference type="ARBA" id="ARBA00023001"/>
    </source>
</evidence>
<dbReference type="Pfam" id="PF01270">
    <property type="entry name" value="Glyco_hydro_8"/>
    <property type="match status" value="1"/>
</dbReference>
<dbReference type="Proteomes" id="UP001320513">
    <property type="component" value="Unassembled WGS sequence"/>
</dbReference>
<dbReference type="EC" id="3.2.1.4" evidence="3"/>
<evidence type="ECO:0000256" key="4">
    <source>
        <dbReference type="ARBA" id="ARBA00022801"/>
    </source>
</evidence>
<evidence type="ECO:0000256" key="2">
    <source>
        <dbReference type="ARBA" id="ARBA00009209"/>
    </source>
</evidence>
<dbReference type="EMBL" id="LOHG01000009">
    <property type="protein sequence ID" value="MCI8210880.1"/>
    <property type="molecule type" value="Genomic_DNA"/>
</dbReference>
<reference evidence="8 9" key="1">
    <citation type="submission" date="2015-12" db="EMBL/GenBank/DDBJ databases">
        <title>Phylogenomics in the description of a new species in the Pseudomonas syringae group.</title>
        <authorList>
            <person name="Busquets A."/>
            <person name="Gomila M."/>
            <person name="Beiki F."/>
            <person name="Rahimian H."/>
            <person name="Mulet M."/>
            <person name="Sanchez D."/>
            <person name="Garcia-Valdes E."/>
            <person name="Lalucat J."/>
        </authorList>
    </citation>
    <scope>NUCLEOTIDE SEQUENCE [LARGE SCALE GENOMIC DNA]</scope>
    <source>
        <strain evidence="8 9">S25</strain>
    </source>
</reference>
<proteinExistence type="inferred from homology"/>
<name>A0ABS9ZJW5_9PSED</name>
<accession>A0ABS9ZJW5</accession>
<comment type="caution">
    <text evidence="8">The sequence shown here is derived from an EMBL/GenBank/DDBJ whole genome shotgun (WGS) entry which is preliminary data.</text>
</comment>
<dbReference type="RefSeq" id="WP_243247099.1">
    <property type="nucleotide sequence ID" value="NZ_LOHG01000009.1"/>
</dbReference>
<protein>
    <recommendedName>
        <fullName evidence="3">cellulase</fullName>
        <ecNumber evidence="3">3.2.1.4</ecNumber>
    </recommendedName>
</protein>
<evidence type="ECO:0000256" key="6">
    <source>
        <dbReference type="ARBA" id="ARBA00023295"/>
    </source>
</evidence>
<evidence type="ECO:0000313" key="9">
    <source>
        <dbReference type="Proteomes" id="UP001320513"/>
    </source>
</evidence>
<dbReference type="SUPFAM" id="SSF48208">
    <property type="entry name" value="Six-hairpin glycosidases"/>
    <property type="match status" value="1"/>
</dbReference>
<dbReference type="NCBIfam" id="NF008305">
    <property type="entry name" value="PRK11097.1"/>
    <property type="match status" value="1"/>
</dbReference>
<keyword evidence="7" id="KW-0119">Carbohydrate metabolism</keyword>
<keyword evidence="9" id="KW-1185">Reference proteome</keyword>
<keyword evidence="5" id="KW-0136">Cellulose degradation</keyword>
<dbReference type="InterPro" id="IPR008928">
    <property type="entry name" value="6-hairpin_glycosidase_sf"/>
</dbReference>
<keyword evidence="6" id="KW-0326">Glycosidase</keyword>
<comment type="similarity">
    <text evidence="2">Belongs to the glycosyl hydrolase 8 (cellulase D) family.</text>
</comment>
<evidence type="ECO:0000313" key="8">
    <source>
        <dbReference type="EMBL" id="MCI8210880.1"/>
    </source>
</evidence>
<evidence type="ECO:0000256" key="7">
    <source>
        <dbReference type="ARBA" id="ARBA00023326"/>
    </source>
</evidence>
<comment type="catalytic activity">
    <reaction evidence="1">
        <text>Endohydrolysis of (1-&gt;4)-beta-D-glucosidic linkages in cellulose, lichenin and cereal beta-D-glucans.</text>
        <dbReference type="EC" id="3.2.1.4"/>
    </reaction>
</comment>
<gene>
    <name evidence="8" type="ORF">AUC61_15200</name>
</gene>
<keyword evidence="7" id="KW-0624">Polysaccharide degradation</keyword>
<organism evidence="8 9">
    <name type="scientific">Pseudomonas maioricensis</name>
    <dbReference type="NCBI Taxonomy" id="1766623"/>
    <lineage>
        <taxon>Bacteria</taxon>
        <taxon>Pseudomonadati</taxon>
        <taxon>Pseudomonadota</taxon>
        <taxon>Gammaproteobacteria</taxon>
        <taxon>Pseudomonadales</taxon>
        <taxon>Pseudomonadaceae</taxon>
        <taxon>Pseudomonas</taxon>
    </lineage>
</organism>
<dbReference type="Gene3D" id="1.50.10.10">
    <property type="match status" value="1"/>
</dbReference>
<evidence type="ECO:0000256" key="1">
    <source>
        <dbReference type="ARBA" id="ARBA00000966"/>
    </source>
</evidence>
<keyword evidence="4" id="KW-0378">Hydrolase</keyword>
<dbReference type="PRINTS" id="PR00735">
    <property type="entry name" value="GLHYDRLASE8"/>
</dbReference>
<sequence>MLLPTLAQARTCEVTTWPLWQTFDKHFVQADGRVLDASTPQLNSSSEGMSYSMFFALVANDRASFDQLWHWAQNNLAAGDISTHLPAWLWGRDDAGTWRVLDDNSASDADLWFAYALLEAGRLWENDEYTDAARKILHNVVTQEVADLPGLGKMLLPGFRGFVKPDQWMLNPSYMPIPLLRRFAEFDRSGPWAEIAVNTATLIKAVSHKGFVADWVSYRATGPGKGEFIVDPIKGEQGSYDAIRVYLWAGITPSKDPLAAPILKHLRGMQRAIAANGVPPEKVQVSSAKLSGDGPWGFSAALLPYLDALDEDVERNRQARRVQTFMAQSLTPEAVKIAQPPYYHFVLGLFALGHMDQRYHFLDDGKLQTFWEKTCSRTATQ</sequence>